<reference evidence="3 4" key="1">
    <citation type="submission" date="2016-05" db="EMBL/GenBank/DDBJ databases">
        <authorList>
            <person name="Naeem Raeece"/>
        </authorList>
    </citation>
    <scope>NUCLEOTIDE SEQUENCE [LARGE SCALE GENOMIC DNA]</scope>
</reference>
<dbReference type="AlphaFoldDB" id="A0A1A8YWU8"/>
<evidence type="ECO:0000313" key="4">
    <source>
        <dbReference type="Proteomes" id="UP000078555"/>
    </source>
</evidence>
<evidence type="ECO:0000313" key="1">
    <source>
        <dbReference type="EMBL" id="SBT36016.1"/>
    </source>
</evidence>
<protein>
    <submittedName>
        <fullName evidence="1">Uncharacterized protein</fullName>
    </submittedName>
</protein>
<keyword evidence="4" id="KW-1185">Reference proteome</keyword>
<dbReference type="Proteomes" id="UP000078555">
    <property type="component" value="Unassembled WGS sequence"/>
</dbReference>
<sequence>MVTFSSPILATPLYAHPLIRTVNALLGRTALRHKHAAGSSRIHRRVVHMCMPSLPFLHFEKKKVQGEWQNKRCTGKVQTPQLRVKHWNREREGQIRRSALRTGK</sequence>
<accession>A0A1A8YWU8</accession>
<gene>
    <name evidence="1" type="ORF">POVWA1_030460</name>
    <name evidence="2" type="ORF">POVWA2_030050</name>
</gene>
<evidence type="ECO:0000313" key="3">
    <source>
        <dbReference type="Proteomes" id="UP000078550"/>
    </source>
</evidence>
<organism evidence="1 4">
    <name type="scientific">Plasmodium ovale wallikeri</name>
    <dbReference type="NCBI Taxonomy" id="864142"/>
    <lineage>
        <taxon>Eukaryota</taxon>
        <taxon>Sar</taxon>
        <taxon>Alveolata</taxon>
        <taxon>Apicomplexa</taxon>
        <taxon>Aconoidasida</taxon>
        <taxon>Haemosporida</taxon>
        <taxon>Plasmodiidae</taxon>
        <taxon>Plasmodium</taxon>
        <taxon>Plasmodium (Plasmodium)</taxon>
    </lineage>
</organism>
<dbReference type="EMBL" id="FLRE01000117">
    <property type="protein sequence ID" value="SBT36419.1"/>
    <property type="molecule type" value="Genomic_DNA"/>
</dbReference>
<proteinExistence type="predicted"/>
<reference evidence="1" key="2">
    <citation type="submission" date="2016-05" db="EMBL/GenBank/DDBJ databases">
        <authorList>
            <person name="Lavstsen T."/>
            <person name="Jespersen J.S."/>
        </authorList>
    </citation>
    <scope>NUCLEOTIDE SEQUENCE [LARGE SCALE GENOMIC DNA]</scope>
</reference>
<name>A0A1A8YWU8_PLAOA</name>
<dbReference type="EMBL" id="FLRD01000087">
    <property type="protein sequence ID" value="SBT36016.1"/>
    <property type="molecule type" value="Genomic_DNA"/>
</dbReference>
<dbReference type="Proteomes" id="UP000078550">
    <property type="component" value="Unassembled WGS sequence"/>
</dbReference>
<evidence type="ECO:0000313" key="2">
    <source>
        <dbReference type="EMBL" id="SBT36419.1"/>
    </source>
</evidence>